<dbReference type="Pfam" id="PF06114">
    <property type="entry name" value="Peptidase_M78"/>
    <property type="match status" value="1"/>
</dbReference>
<dbReference type="InterPro" id="IPR010359">
    <property type="entry name" value="IrrE_HExxH"/>
</dbReference>
<keyword evidence="4" id="KW-1185">Reference proteome</keyword>
<gene>
    <name evidence="3" type="ORF">AXFE_09490</name>
</gene>
<evidence type="ECO:0000259" key="2">
    <source>
        <dbReference type="Pfam" id="PF08401"/>
    </source>
</evidence>
<feature type="domain" description="IrrE N-terminal-like" evidence="1">
    <location>
        <begin position="170"/>
        <end position="242"/>
    </location>
</feature>
<comment type="caution">
    <text evidence="3">The sequence shown here is derived from an EMBL/GenBank/DDBJ whole genome shotgun (WGS) entry which is preliminary data.</text>
</comment>
<dbReference type="Gene3D" id="1.10.10.2910">
    <property type="match status" value="1"/>
</dbReference>
<dbReference type="STRING" id="1280514.AXFE_09490"/>
<dbReference type="Proteomes" id="UP000032360">
    <property type="component" value="Unassembled WGS sequence"/>
</dbReference>
<evidence type="ECO:0008006" key="5">
    <source>
        <dbReference type="Google" id="ProtNLM"/>
    </source>
</evidence>
<dbReference type="Pfam" id="PF08401">
    <property type="entry name" value="ArdcN"/>
    <property type="match status" value="1"/>
</dbReference>
<protein>
    <recommendedName>
        <fullName evidence="5">IrrE N-terminal-like domain-containing protein</fullName>
    </recommendedName>
</protein>
<dbReference type="GO" id="GO:0003697">
    <property type="term" value="F:single-stranded DNA binding"/>
    <property type="evidence" value="ECO:0007669"/>
    <property type="project" value="InterPro"/>
</dbReference>
<dbReference type="RefSeq" id="WP_052604710.1">
    <property type="nucleotide sequence ID" value="NZ_JXYS01000023.1"/>
</dbReference>
<dbReference type="InterPro" id="IPR013610">
    <property type="entry name" value="ArdC_N"/>
</dbReference>
<evidence type="ECO:0000259" key="1">
    <source>
        <dbReference type="Pfam" id="PF06114"/>
    </source>
</evidence>
<reference evidence="3 4" key="1">
    <citation type="submission" date="2015-01" db="EMBL/GenBank/DDBJ databases">
        <title>Draft genome of the acidophilic iron oxidizer Acidithrix ferrooxidans strain Py-F3.</title>
        <authorList>
            <person name="Poehlein A."/>
            <person name="Eisen S."/>
            <person name="Schloemann M."/>
            <person name="Johnson B.D."/>
            <person name="Daniel R."/>
            <person name="Muehling M."/>
        </authorList>
    </citation>
    <scope>NUCLEOTIDE SEQUENCE [LARGE SCALE GENOMIC DNA]</scope>
    <source>
        <strain evidence="3 4">Py-F3</strain>
    </source>
</reference>
<evidence type="ECO:0000313" key="4">
    <source>
        <dbReference type="Proteomes" id="UP000032360"/>
    </source>
</evidence>
<feature type="domain" description="N-terminal" evidence="2">
    <location>
        <begin position="37"/>
        <end position="126"/>
    </location>
</feature>
<dbReference type="EMBL" id="JXYS01000023">
    <property type="protein sequence ID" value="KJF18203.1"/>
    <property type="molecule type" value="Genomic_DNA"/>
</dbReference>
<dbReference type="AlphaFoldDB" id="A0A0D8HJS3"/>
<organism evidence="3 4">
    <name type="scientific">Acidithrix ferrooxidans</name>
    <dbReference type="NCBI Taxonomy" id="1280514"/>
    <lineage>
        <taxon>Bacteria</taxon>
        <taxon>Bacillati</taxon>
        <taxon>Actinomycetota</taxon>
        <taxon>Acidimicrobiia</taxon>
        <taxon>Acidimicrobiales</taxon>
        <taxon>Acidimicrobiaceae</taxon>
        <taxon>Acidithrix</taxon>
    </lineage>
</organism>
<evidence type="ECO:0000313" key="3">
    <source>
        <dbReference type="EMBL" id="KJF18203.1"/>
    </source>
</evidence>
<dbReference type="OrthoDB" id="7605626at2"/>
<proteinExistence type="predicted"/>
<name>A0A0D8HJS3_9ACTN</name>
<accession>A0A0D8HJS3</accession>
<sequence>MTITTTPNLNNAVLERLHREVSGIISQTDWANIAKASALLNNFSPRNAVLISIQSKDRGTPVSHLCGYKNWQKLGRSIKVGEKGYSILAPIFEAKSKPQNPTSMAERYEEQAEDEPKKVTRFRWVTIFDVSQTVGAEITPPAPQLLTMVAKQAPELVILLSRAIANRGFEVIYSHLEGANGLSDFKLRQVVIHHELPPTQRAKTLAHELSHIILHQKGVRSRAIAEIEAETTAFIVMSNFGIDSDDYSFAYIASWSNGDLYSVISVAERSQSAAREITAELVGSNEYPHQDY</sequence>